<evidence type="ECO:0000313" key="1">
    <source>
        <dbReference type="EMBL" id="TRW22898.1"/>
    </source>
</evidence>
<dbReference type="RefSeq" id="WP_144398817.1">
    <property type="nucleotide sequence ID" value="NZ_VJXW01000023.1"/>
</dbReference>
<comment type="caution">
    <text evidence="1">The sequence shown here is derived from an EMBL/GenBank/DDBJ whole genome shotgun (WGS) entry which is preliminary data.</text>
</comment>
<sequence length="61" mass="7415">MKTQKKRDSIDWKYFYGQIECKFFPHDVLDKIMDGYDFGNSIQDMEIVEDIINRHKSKIQQ</sequence>
<name>A0A552UXG0_9FIRM</name>
<dbReference type="EMBL" id="VJXW01000023">
    <property type="protein sequence ID" value="TRW22898.1"/>
    <property type="molecule type" value="Genomic_DNA"/>
</dbReference>
<proteinExistence type="predicted"/>
<gene>
    <name evidence="1" type="ORF">FL857_10840</name>
</gene>
<dbReference type="AlphaFoldDB" id="A0A552UXG0"/>
<dbReference type="Proteomes" id="UP000319424">
    <property type="component" value="Unassembled WGS sequence"/>
</dbReference>
<accession>A0A552UXG0</accession>
<evidence type="ECO:0000313" key="2">
    <source>
        <dbReference type="Proteomes" id="UP000319424"/>
    </source>
</evidence>
<protein>
    <submittedName>
        <fullName evidence="1">Uncharacterized protein</fullName>
    </submittedName>
</protein>
<reference evidence="1 2" key="1">
    <citation type="submission" date="2019-07" db="EMBL/GenBank/DDBJ databases">
        <title>Criibacterium bergeronii gen. nov., sp. nov. isolated from human clinical samples.</title>
        <authorList>
            <person name="Maheux A.F."/>
            <person name="Boudreau D.K."/>
            <person name="Berube E."/>
            <person name="Brodeur S."/>
            <person name="Bernard K.A."/>
            <person name="Abed J.Y."/>
            <person name="Ducrey E."/>
            <person name="Guay E.F."/>
            <person name="Raymond F."/>
            <person name="Corbeil J."/>
            <person name="Domingo M.-C."/>
            <person name="Roy P.H."/>
            <person name="Boissinot M."/>
            <person name="Tocheva E.I."/>
            <person name="Omar R.F."/>
        </authorList>
    </citation>
    <scope>NUCLEOTIDE SEQUENCE [LARGE SCALE GENOMIC DNA]</scope>
    <source>
        <strain evidence="1 2">CCRI-24246</strain>
    </source>
</reference>
<organism evidence="1 2">
    <name type="scientific">Criibacterium bergeronii</name>
    <dbReference type="NCBI Taxonomy" id="1871336"/>
    <lineage>
        <taxon>Bacteria</taxon>
        <taxon>Bacillati</taxon>
        <taxon>Bacillota</taxon>
        <taxon>Clostridia</taxon>
        <taxon>Peptostreptococcales</taxon>
        <taxon>Filifactoraceae</taxon>
        <taxon>Criibacterium</taxon>
    </lineage>
</organism>